<dbReference type="Pfam" id="PF10195">
    <property type="entry name" value="Phospho_p8"/>
    <property type="match status" value="1"/>
</dbReference>
<name>A0AAD4NHN6_9BILA</name>
<sequence>MSNAEELAAAFERGEEDVSLASAGKRSKAEKVEHKHPHPEGDTRRIVNNAMSGEEKRKEQNVKEYSKEQSKEK</sequence>
<organism evidence="2 3">
    <name type="scientific">Ditylenchus destructor</name>
    <dbReference type="NCBI Taxonomy" id="166010"/>
    <lineage>
        <taxon>Eukaryota</taxon>
        <taxon>Metazoa</taxon>
        <taxon>Ecdysozoa</taxon>
        <taxon>Nematoda</taxon>
        <taxon>Chromadorea</taxon>
        <taxon>Rhabditida</taxon>
        <taxon>Tylenchina</taxon>
        <taxon>Tylenchomorpha</taxon>
        <taxon>Sphaerularioidea</taxon>
        <taxon>Anguinidae</taxon>
        <taxon>Anguininae</taxon>
        <taxon>Ditylenchus</taxon>
    </lineage>
</organism>
<feature type="region of interest" description="Disordered" evidence="1">
    <location>
        <begin position="1"/>
        <end position="73"/>
    </location>
</feature>
<comment type="caution">
    <text evidence="2">The sequence shown here is derived from an EMBL/GenBank/DDBJ whole genome shotgun (WGS) entry which is preliminary data.</text>
</comment>
<protein>
    <submittedName>
        <fullName evidence="2">DNA-binding nuclear phosphoprotein p8 domain-containing protein</fullName>
    </submittedName>
</protein>
<evidence type="ECO:0000256" key="1">
    <source>
        <dbReference type="SAM" id="MobiDB-lite"/>
    </source>
</evidence>
<dbReference type="Proteomes" id="UP001201812">
    <property type="component" value="Unassembled WGS sequence"/>
</dbReference>
<reference evidence="2" key="1">
    <citation type="submission" date="2022-01" db="EMBL/GenBank/DDBJ databases">
        <title>Genome Sequence Resource for Two Populations of Ditylenchus destructor, the Migratory Endoparasitic Phytonematode.</title>
        <authorList>
            <person name="Zhang H."/>
            <person name="Lin R."/>
            <person name="Xie B."/>
        </authorList>
    </citation>
    <scope>NUCLEOTIDE SEQUENCE</scope>
    <source>
        <strain evidence="2">BazhouSP</strain>
    </source>
</reference>
<accession>A0AAD4NHN6</accession>
<evidence type="ECO:0000313" key="3">
    <source>
        <dbReference type="Proteomes" id="UP001201812"/>
    </source>
</evidence>
<dbReference type="AlphaFoldDB" id="A0AAD4NHN6"/>
<keyword evidence="3" id="KW-1185">Reference proteome</keyword>
<evidence type="ECO:0000313" key="2">
    <source>
        <dbReference type="EMBL" id="KAI1728582.1"/>
    </source>
</evidence>
<feature type="compositionally biased region" description="Basic and acidic residues" evidence="1">
    <location>
        <begin position="27"/>
        <end position="45"/>
    </location>
</feature>
<proteinExistence type="predicted"/>
<feature type="compositionally biased region" description="Basic and acidic residues" evidence="1">
    <location>
        <begin position="53"/>
        <end position="73"/>
    </location>
</feature>
<dbReference type="EMBL" id="JAKKPZ010000001">
    <property type="protein sequence ID" value="KAI1728582.1"/>
    <property type="molecule type" value="Genomic_DNA"/>
</dbReference>
<keyword evidence="2" id="KW-0238">DNA-binding</keyword>
<dbReference type="InterPro" id="IPR018792">
    <property type="entry name" value="NUPR1-like"/>
</dbReference>
<dbReference type="GO" id="GO:0003677">
    <property type="term" value="F:DNA binding"/>
    <property type="evidence" value="ECO:0007669"/>
    <property type="project" value="UniProtKB-KW"/>
</dbReference>
<gene>
    <name evidence="2" type="ORF">DdX_00775</name>
</gene>